<dbReference type="AlphaFoldDB" id="A0A4V3FSU1"/>
<dbReference type="OrthoDB" id="134981at2"/>
<dbReference type="Proteomes" id="UP000294927">
    <property type="component" value="Unassembled WGS sequence"/>
</dbReference>
<reference evidence="1 2" key="1">
    <citation type="submission" date="2019-03" db="EMBL/GenBank/DDBJ databases">
        <title>Genomic Encyclopedia of Archaeal and Bacterial Type Strains, Phase II (KMG-II): from individual species to whole genera.</title>
        <authorList>
            <person name="Goeker M."/>
        </authorList>
    </citation>
    <scope>NUCLEOTIDE SEQUENCE [LARGE SCALE GENOMIC DNA]</scope>
    <source>
        <strain evidence="1 2">DSM 45499</strain>
    </source>
</reference>
<sequence length="637" mass="69799">MKGDFTRRTFRRTDRYRGVLLQQGRVALDADWNEQHEIQRYHDETTARDAIGAHGAPVGAAGFQVTDRDGEEPRECTWDRLTVSNGRYYVDGILCENDLPLLISAQPDLPGVPEPLEDGRYVVYLDVWSEHVTALEDPRLLEVALGGADTATRARTVWQVRVDKLADHHAVAEDVAPPWTPAHTGDPRRLRARAVADPDLPAALVPPSAGYRGLRNQLYRVEIHDGGDRPTFVWSRDNGSVTALVAELASDTEGDHLQVRIDAPPRDAVSGFPPGCWVELVDQARTRRGEPGFLGRVSVSSDVDLTVGEWAGPTPEPLDLVKPVVLRRWDSEGALPVEDGWVDIEDGLSVQFSTSGFAKCGDHWLVPARTVLTGGGAGGGVEWPTDDRGPSYLPPDGIVHDYAAIALLDLRDRLWTRMADCRATFAPLAQARADPASHVAPGLHVERVGLARSRSRLENDRRITQVELMAGLTVEFDGTPVPLGGPGRSPLTVTLDLPHFESDVIHGGDIRLVLGTRPLVLDGIVTVERTQLLWRPTDVVHDNMANLVSDLHERGVEQLLCTLRIDGRSVVDSDHPYRMLNGLAIHGARADGTVEQLLPTVDDVRGADFSTWFWLDMEPQSGAFGTARFGANTFGND</sequence>
<dbReference type="RefSeq" id="WP_133904817.1">
    <property type="nucleotide sequence ID" value="NZ_SOCP01000008.1"/>
</dbReference>
<comment type="caution">
    <text evidence="1">The sequence shown here is derived from an EMBL/GenBank/DDBJ whole genome shotgun (WGS) entry which is preliminary data.</text>
</comment>
<keyword evidence="2" id="KW-1185">Reference proteome</keyword>
<dbReference type="InterPro" id="IPR045392">
    <property type="entry name" value="DUF6519"/>
</dbReference>
<organism evidence="1 2">
    <name type="scientific">Actinophytocola oryzae</name>
    <dbReference type="NCBI Taxonomy" id="502181"/>
    <lineage>
        <taxon>Bacteria</taxon>
        <taxon>Bacillati</taxon>
        <taxon>Actinomycetota</taxon>
        <taxon>Actinomycetes</taxon>
        <taxon>Pseudonocardiales</taxon>
        <taxon>Pseudonocardiaceae</taxon>
    </lineage>
</organism>
<protein>
    <submittedName>
        <fullName evidence="1">Uncharacterized protein</fullName>
    </submittedName>
</protein>
<proteinExistence type="predicted"/>
<accession>A0A4V3FSU1</accession>
<dbReference type="EMBL" id="SOCP01000008">
    <property type="protein sequence ID" value="TDV48771.1"/>
    <property type="molecule type" value="Genomic_DNA"/>
</dbReference>
<name>A0A4V3FSU1_9PSEU</name>
<dbReference type="Pfam" id="PF20129">
    <property type="entry name" value="DUF6519"/>
    <property type="match status" value="2"/>
</dbReference>
<evidence type="ECO:0000313" key="2">
    <source>
        <dbReference type="Proteomes" id="UP000294927"/>
    </source>
</evidence>
<evidence type="ECO:0000313" key="1">
    <source>
        <dbReference type="EMBL" id="TDV48771.1"/>
    </source>
</evidence>
<gene>
    <name evidence="1" type="ORF">CLV71_108131</name>
</gene>